<dbReference type="RefSeq" id="WP_229933339.1">
    <property type="nucleotide sequence ID" value="NZ_CAJHOF010000016.1"/>
</dbReference>
<reference evidence="4 5" key="1">
    <citation type="submission" date="2020-11" db="EMBL/GenBank/DDBJ databases">
        <authorList>
            <person name="Peeters C."/>
        </authorList>
    </citation>
    <scope>NUCLEOTIDE SEQUENCE [LARGE SCALE GENOMIC DNA]</scope>
    <source>
        <strain evidence="4 5">LMG 7974</strain>
    </source>
</reference>
<evidence type="ECO:0008006" key="6">
    <source>
        <dbReference type="Google" id="ProtNLM"/>
    </source>
</evidence>
<dbReference type="InterPro" id="IPR027278">
    <property type="entry name" value="ACCD_DCysDesulf"/>
</dbReference>
<dbReference type="PANTHER" id="PTHR43780:SF2">
    <property type="entry name" value="1-AMINOCYCLOPROPANE-1-CARBOXYLATE DEAMINASE-RELATED"/>
    <property type="match status" value="1"/>
</dbReference>
<dbReference type="Proteomes" id="UP000789803">
    <property type="component" value="Unassembled WGS sequence"/>
</dbReference>
<dbReference type="SUPFAM" id="SSF53686">
    <property type="entry name" value="Tryptophan synthase beta subunit-like PLP-dependent enzymes"/>
    <property type="match status" value="1"/>
</dbReference>
<comment type="caution">
    <text evidence="4">The sequence shown here is derived from an EMBL/GenBank/DDBJ whole genome shotgun (WGS) entry which is preliminary data.</text>
</comment>
<evidence type="ECO:0000313" key="5">
    <source>
        <dbReference type="Proteomes" id="UP000789803"/>
    </source>
</evidence>
<evidence type="ECO:0000313" key="4">
    <source>
        <dbReference type="EMBL" id="CAD7289480.1"/>
    </source>
</evidence>
<organism evidence="4 5">
    <name type="scientific">Campylobacter majalis</name>
    <dbReference type="NCBI Taxonomy" id="2790656"/>
    <lineage>
        <taxon>Bacteria</taxon>
        <taxon>Pseudomonadati</taxon>
        <taxon>Campylobacterota</taxon>
        <taxon>Epsilonproteobacteria</taxon>
        <taxon>Campylobacterales</taxon>
        <taxon>Campylobacteraceae</taxon>
        <taxon>Campylobacter</taxon>
    </lineage>
</organism>
<name>A0ABM8Q996_9BACT</name>
<dbReference type="InterPro" id="IPR036052">
    <property type="entry name" value="TrpB-like_PALP_sf"/>
</dbReference>
<evidence type="ECO:0000256" key="2">
    <source>
        <dbReference type="ARBA" id="ARBA00008639"/>
    </source>
</evidence>
<sequence length="278" mass="31806">MIRLVEFRDIKFYILRDDLLGEFNGNKARKLEYFLDLDLKTDIVSHGSSQSNAMYSLSVFAKIKGVKFHYFVSHLNENLRQNPIGNFGFALQNGMILHIDSERESAAKAYAKTNNMLFINEGVAMVQAQHGFKAQAKVISEYAKLHSKIFDIFLPSGTGTSAAYLSKYSEFDVYTCPCVGDSEYLRMQIHALEPNSDVKVLQPPKKYHFGDLKPELVKIWQELRDETGIEFELIYDPVGFITLLANFKNFKNDILYIHQGGVLGNISQLQRYKYKGMI</sequence>
<dbReference type="EMBL" id="CAJHOF010000016">
    <property type="protein sequence ID" value="CAD7289480.1"/>
    <property type="molecule type" value="Genomic_DNA"/>
</dbReference>
<protein>
    <recommendedName>
        <fullName evidence="6">1-aminocyclopropane-1-carboxylate deaminase</fullName>
    </recommendedName>
</protein>
<evidence type="ECO:0000256" key="1">
    <source>
        <dbReference type="ARBA" id="ARBA00001933"/>
    </source>
</evidence>
<dbReference type="PANTHER" id="PTHR43780">
    <property type="entry name" value="1-AMINOCYCLOPROPANE-1-CARBOXYLATE DEAMINASE-RELATED"/>
    <property type="match status" value="1"/>
</dbReference>
<accession>A0ABM8Q996</accession>
<dbReference type="PIRSF" id="PIRSF006278">
    <property type="entry name" value="ACCD_DCysDesulf"/>
    <property type="match status" value="1"/>
</dbReference>
<keyword evidence="5" id="KW-1185">Reference proteome</keyword>
<dbReference type="Gene3D" id="3.40.50.1100">
    <property type="match status" value="1"/>
</dbReference>
<comment type="cofactor">
    <cofactor evidence="1">
        <name>pyridoxal 5'-phosphate</name>
        <dbReference type="ChEBI" id="CHEBI:597326"/>
    </cofactor>
</comment>
<gene>
    <name evidence="4" type="ORF">LMG7974_01552</name>
</gene>
<keyword evidence="3" id="KW-0663">Pyridoxal phosphate</keyword>
<proteinExistence type="inferred from homology"/>
<comment type="similarity">
    <text evidence="2">Belongs to the ACC deaminase/D-cysteine desulfhydrase family.</text>
</comment>
<evidence type="ECO:0000256" key="3">
    <source>
        <dbReference type="ARBA" id="ARBA00022898"/>
    </source>
</evidence>